<dbReference type="EMBL" id="AAXF02000053">
    <property type="protein sequence ID" value="EDO10074.1"/>
    <property type="molecule type" value="Genomic_DNA"/>
</dbReference>
<reference evidence="2" key="2">
    <citation type="submission" date="2007-04" db="EMBL/GenBank/DDBJ databases">
        <title>Draft genome sequence of Bacteroides ovatus (ATCC 8483).</title>
        <authorList>
            <person name="Sudarsanam P."/>
            <person name="Ley R."/>
            <person name="Guruge J."/>
            <person name="Turnbaugh P.J."/>
            <person name="Mahowald M."/>
            <person name="Liep D."/>
            <person name="Gordon J."/>
        </authorList>
    </citation>
    <scope>NUCLEOTIDE SEQUENCE [LARGE SCALE GENOMIC DNA]</scope>
    <source>
        <strain evidence="2">ATCC 8483 / DSM 1896 / JCM 5824 / BCRC 10623 / CCUG 4943 / NCTC 11153</strain>
    </source>
</reference>
<gene>
    <name evidence="1" type="ORF">BACOVA_04455</name>
</gene>
<dbReference type="AlphaFoldDB" id="A0AAN3A4S6"/>
<dbReference type="Proteomes" id="UP000005475">
    <property type="component" value="Unassembled WGS sequence"/>
</dbReference>
<sequence>MKKTVELIRRLNVVEEIRNYPAEIRPGFRTNNRCFIENYKLNSKQTIDAFYKI</sequence>
<organism evidence="1 2">
    <name type="scientific">Bacteroides ovatus (strain ATCC 8483 / DSM 1896 / JCM 5824 / BCRC 10623 / CCUG 4943 / NCTC 11153)</name>
    <dbReference type="NCBI Taxonomy" id="411476"/>
    <lineage>
        <taxon>Bacteria</taxon>
        <taxon>Pseudomonadati</taxon>
        <taxon>Bacteroidota</taxon>
        <taxon>Bacteroidia</taxon>
        <taxon>Bacteroidales</taxon>
        <taxon>Bacteroidaceae</taxon>
        <taxon>Bacteroides</taxon>
    </lineage>
</organism>
<evidence type="ECO:0000313" key="2">
    <source>
        <dbReference type="Proteomes" id="UP000005475"/>
    </source>
</evidence>
<proteinExistence type="predicted"/>
<name>A0AAN3A4S6_BACO1</name>
<evidence type="ECO:0000313" key="1">
    <source>
        <dbReference type="EMBL" id="EDO10074.1"/>
    </source>
</evidence>
<reference evidence="1 2" key="1">
    <citation type="submission" date="2007-03" db="EMBL/GenBank/DDBJ databases">
        <authorList>
            <person name="Fulton L."/>
            <person name="Clifton S."/>
            <person name="Fulton B."/>
            <person name="Xu J."/>
            <person name="Minx P."/>
            <person name="Pepin K.H."/>
            <person name="Johnson M."/>
            <person name="Thiruvilangam P."/>
            <person name="Bhonagiri V."/>
            <person name="Nash W.E."/>
            <person name="Mardis E.R."/>
            <person name="Wilson R.K."/>
        </authorList>
    </citation>
    <scope>NUCLEOTIDE SEQUENCE [LARGE SCALE GENOMIC DNA]</scope>
    <source>
        <strain evidence="2">ATCC 8483 / DSM 1896 / JCM 5824 / BCRC 10623 / CCUG 4943 / NCTC 11153</strain>
    </source>
</reference>
<protein>
    <submittedName>
        <fullName evidence="1">Uncharacterized protein</fullName>
    </submittedName>
</protein>
<accession>A0AAN3A4S6</accession>
<comment type="caution">
    <text evidence="1">The sequence shown here is derived from an EMBL/GenBank/DDBJ whole genome shotgun (WGS) entry which is preliminary data.</text>
</comment>